<evidence type="ECO:0000256" key="11">
    <source>
        <dbReference type="SAM" id="MobiDB-lite"/>
    </source>
</evidence>
<evidence type="ECO:0000259" key="12">
    <source>
        <dbReference type="Pfam" id="PF00890"/>
    </source>
</evidence>
<keyword evidence="7 10" id="KW-0274">FAD</keyword>
<dbReference type="Gene3D" id="3.90.700.10">
    <property type="entry name" value="Succinate dehydrogenase/fumarate reductase flavoprotein, catalytic domain"/>
    <property type="match status" value="1"/>
</dbReference>
<organism evidence="16 17">
    <name type="scientific">Hibiscus syriacus</name>
    <name type="common">Rose of Sharon</name>
    <dbReference type="NCBI Taxonomy" id="106335"/>
    <lineage>
        <taxon>Eukaryota</taxon>
        <taxon>Viridiplantae</taxon>
        <taxon>Streptophyta</taxon>
        <taxon>Embryophyta</taxon>
        <taxon>Tracheophyta</taxon>
        <taxon>Spermatophyta</taxon>
        <taxon>Magnoliopsida</taxon>
        <taxon>eudicotyledons</taxon>
        <taxon>Gunneridae</taxon>
        <taxon>Pentapetalae</taxon>
        <taxon>rosids</taxon>
        <taxon>malvids</taxon>
        <taxon>Malvales</taxon>
        <taxon>Malvaceae</taxon>
        <taxon>Malvoideae</taxon>
        <taxon>Hibiscus</taxon>
    </lineage>
</organism>
<dbReference type="AlphaFoldDB" id="A0A6A3CFZ3"/>
<evidence type="ECO:0000256" key="1">
    <source>
        <dbReference type="ARBA" id="ARBA00001974"/>
    </source>
</evidence>
<dbReference type="Pfam" id="PF22936">
    <property type="entry name" value="Pol_BBD"/>
    <property type="match status" value="1"/>
</dbReference>
<dbReference type="InterPro" id="IPR036188">
    <property type="entry name" value="FAD/NAD-bd_sf"/>
</dbReference>
<dbReference type="SUPFAM" id="SSF51905">
    <property type="entry name" value="FAD/NAD(P)-binding domain"/>
    <property type="match status" value="1"/>
</dbReference>
<dbReference type="InterPro" id="IPR037099">
    <property type="entry name" value="Fum_R/Succ_DH_flav-like_C_sf"/>
</dbReference>
<name>A0A6A3CFZ3_HIBSY</name>
<feature type="compositionally biased region" description="Polar residues" evidence="11">
    <location>
        <begin position="144"/>
        <end position="157"/>
    </location>
</feature>
<dbReference type="UniPathway" id="UPA00253">
    <property type="reaction ID" value="UER00326"/>
</dbReference>
<dbReference type="Proteomes" id="UP000436088">
    <property type="component" value="Unassembled WGS sequence"/>
</dbReference>
<dbReference type="SUPFAM" id="SSF46977">
    <property type="entry name" value="Succinate dehydrogenase/fumarate reductase flavoprotein C-terminal domain"/>
    <property type="match status" value="1"/>
</dbReference>
<feature type="domain" description="FAD-dependent oxidoreductase 2 FAD-binding" evidence="12">
    <location>
        <begin position="559"/>
        <end position="940"/>
    </location>
</feature>
<protein>
    <recommendedName>
        <fullName evidence="4 10">L-aspartate oxidase</fullName>
        <ecNumber evidence="4 10">1.4.3.16</ecNumber>
    </recommendedName>
</protein>
<dbReference type="Gene3D" id="3.50.50.60">
    <property type="entry name" value="FAD/NAD(P)-binding domain"/>
    <property type="match status" value="1"/>
</dbReference>
<dbReference type="EC" id="1.4.3.16" evidence="4 10"/>
<dbReference type="Pfam" id="PF00890">
    <property type="entry name" value="FAD_binding_2"/>
    <property type="match status" value="1"/>
</dbReference>
<dbReference type="GO" id="GO:0008734">
    <property type="term" value="F:L-aspartate oxidase activity"/>
    <property type="evidence" value="ECO:0007669"/>
    <property type="project" value="UniProtKB-UniRule"/>
</dbReference>
<dbReference type="GO" id="GO:0009435">
    <property type="term" value="P:NAD+ biosynthetic process"/>
    <property type="evidence" value="ECO:0007669"/>
    <property type="project" value="UniProtKB-UniPathway"/>
</dbReference>
<dbReference type="InterPro" id="IPR015939">
    <property type="entry name" value="Fum_Rdtase/Succ_DH_flav-like_C"/>
</dbReference>
<dbReference type="Gene3D" id="1.20.58.100">
    <property type="entry name" value="Fumarate reductase/succinate dehydrogenase flavoprotein-like, C-terminal domain"/>
    <property type="match status" value="1"/>
</dbReference>
<evidence type="ECO:0000259" key="14">
    <source>
        <dbReference type="Pfam" id="PF13976"/>
    </source>
</evidence>
<evidence type="ECO:0000256" key="3">
    <source>
        <dbReference type="ARBA" id="ARBA00008562"/>
    </source>
</evidence>
<evidence type="ECO:0000256" key="10">
    <source>
        <dbReference type="RuleBase" id="RU362049"/>
    </source>
</evidence>
<sequence length="1078" mass="119342">MSSVRPKSIKSDLKQSSHFRIGRPFLLASSTVIDSTLLTASDGSRLRTCPNHRSLPSLNFSETDTTPKDILIAEFVVISHRVLPHVHQSILISAASILLTLPDSYDQLIINLTNSNVTSLVFDDVAAAVLKEENQRKNKEDRQVNLQQAETLTTMRGRSTERGQSNSHKHGRSKSRSKKNFKSYNFGKKGHLKKDYWSLNKNSNPQGNTANTSDDEDDLYCESSTTVEGSKRYADTWLIDSGATYHTTSRRELFHHFEPVSGGSVYSCNDHALDIVGVRTIKLKMYDGTIKIVRDIRHVFRGALVVLKGEKITTNLYMLKGETLLEAKASVASCSSDSAMLWNQKLGHMSEQGMKVLVEQKLLPGLTKERRYQKTVQSGEHSSIKWSGRADEQNLVRKNKSNVEGCKLRKIILGRSSQNHLLFRESSSINCNRAEDTNGDVDCSQISLIFCTPDVSTWKAWSLILKGIVMAASIAYIGGHLQYGVNLCKGQSYKQAVWVPGVTFNGCLQRELSWSCGVSKFPQISQCNLFRSPSNKKLKSFRTFTASAYLRDGTTKYFDFAVIGSGVAGLRYALEVAKHGSVAVITKAEPHESNTNYAQGGVSAVLCPSDSIESHMRDTIVAGAYLCDEETVKIVCTEGPDRIRELIAMGASFDHGEDGNLHLAREDHRIVHAADMTGREIERALLEAVINDPNISVFKHHFAIDLLTCQDGLDTVCHGVDALNTETQEVTTGVRFISKATLLASGGAGHIYPSTTNPLVATGDGMAMAHRAQAVISNMEWFHPTALADEGLPVKPKKTRENAFLITEAVRGDGGILYNLSMERFMPLYDGRAELAPRDVVARSIDDQLKKRNEKYVLLDISHKPREKILSHFPNIANECLQHGLDITQQPIPVVPAAHYMCGGVRAGLQGETSVHGLYVAGEVACTGLHGANRLASNSLLEALVFARRAVQPSIDHIKSSNLDLRAADLWTRPLVPKSLGKTEQKISELEAKWETYLFEHGWQQTMVAHEACEMRNLFCCAKLVLSSALARHESRGLHYMIDFPHLEESKRLPTVIFPSSGTTSTWSSRQLHQHSTC</sequence>
<feature type="region of interest" description="Disordered" evidence="11">
    <location>
        <begin position="134"/>
        <end position="221"/>
    </location>
</feature>
<feature type="domain" description="Retrovirus-related Pol polyprotein from transposon TNT 1-94-like beta-barrel" evidence="15">
    <location>
        <begin position="237"/>
        <end position="300"/>
    </location>
</feature>
<evidence type="ECO:0000256" key="5">
    <source>
        <dbReference type="ARBA" id="ARBA00022630"/>
    </source>
</evidence>
<evidence type="ECO:0000259" key="15">
    <source>
        <dbReference type="Pfam" id="PF22936"/>
    </source>
</evidence>
<reference evidence="16" key="1">
    <citation type="submission" date="2019-09" db="EMBL/GenBank/DDBJ databases">
        <title>Draft genome information of white flower Hibiscus syriacus.</title>
        <authorList>
            <person name="Kim Y.-M."/>
        </authorList>
    </citation>
    <scope>NUCLEOTIDE SEQUENCE [LARGE SCALE GENOMIC DNA]</scope>
    <source>
        <strain evidence="16">YM2019G1</strain>
    </source>
</reference>
<comment type="function">
    <text evidence="10">Catalyzes the oxidation of L-aspartate to iminoaspartate.</text>
</comment>
<dbReference type="GO" id="GO:0009507">
    <property type="term" value="C:chloroplast"/>
    <property type="evidence" value="ECO:0007669"/>
    <property type="project" value="UniProtKB-SubCell"/>
</dbReference>
<dbReference type="InterPro" id="IPR054722">
    <property type="entry name" value="PolX-like_BBD"/>
</dbReference>
<comment type="subcellular location">
    <subcellularLocation>
        <location evidence="10">Plastid</location>
        <location evidence="10">Chloroplast</location>
    </subcellularLocation>
</comment>
<comment type="similarity">
    <text evidence="3 10">Belongs to the FAD-dependent oxidoreductase 2 family. NadB subfamily.</text>
</comment>
<evidence type="ECO:0000256" key="4">
    <source>
        <dbReference type="ARBA" id="ARBA00012173"/>
    </source>
</evidence>
<comment type="pathway">
    <text evidence="2 10">Cofactor biosynthesis; NAD(+) biosynthesis; iminoaspartate from L-aspartate (oxidase route): step 1/1.</text>
</comment>
<evidence type="ECO:0000256" key="2">
    <source>
        <dbReference type="ARBA" id="ARBA00004950"/>
    </source>
</evidence>
<dbReference type="InterPro" id="IPR003953">
    <property type="entry name" value="FAD-dep_OxRdtase_2_FAD-bd"/>
</dbReference>
<feature type="compositionally biased region" description="Basic and acidic residues" evidence="11">
    <location>
        <begin position="134"/>
        <end position="143"/>
    </location>
</feature>
<dbReference type="Pfam" id="PF02910">
    <property type="entry name" value="Succ_DH_flav_C"/>
    <property type="match status" value="1"/>
</dbReference>
<dbReference type="NCBIfam" id="TIGR00551">
    <property type="entry name" value="nadB"/>
    <property type="match status" value="1"/>
</dbReference>
<evidence type="ECO:0000256" key="6">
    <source>
        <dbReference type="ARBA" id="ARBA00022642"/>
    </source>
</evidence>
<evidence type="ECO:0000256" key="9">
    <source>
        <dbReference type="ARBA" id="ARBA00050942"/>
    </source>
</evidence>
<comment type="catalytic activity">
    <reaction evidence="9 10">
        <text>L-aspartate + O2 = iminosuccinate + H2O2</text>
        <dbReference type="Rhea" id="RHEA:25876"/>
        <dbReference type="ChEBI" id="CHEBI:15379"/>
        <dbReference type="ChEBI" id="CHEBI:16240"/>
        <dbReference type="ChEBI" id="CHEBI:29991"/>
        <dbReference type="ChEBI" id="CHEBI:77875"/>
        <dbReference type="EC" id="1.4.3.16"/>
    </reaction>
</comment>
<dbReference type="InterPro" id="IPR005288">
    <property type="entry name" value="NadB"/>
</dbReference>
<dbReference type="FunFam" id="3.90.700.10:FF:000002">
    <property type="entry name" value="L-aspartate oxidase"/>
    <property type="match status" value="1"/>
</dbReference>
<dbReference type="SUPFAM" id="SSF56425">
    <property type="entry name" value="Succinate dehydrogenase/fumarate reductase flavoprotein, catalytic domain"/>
    <property type="match status" value="1"/>
</dbReference>
<keyword evidence="5 10" id="KW-0285">Flavoprotein</keyword>
<evidence type="ECO:0000259" key="13">
    <source>
        <dbReference type="Pfam" id="PF02910"/>
    </source>
</evidence>
<dbReference type="InterPro" id="IPR027477">
    <property type="entry name" value="Succ_DH/fumarate_Rdtase_cat_sf"/>
</dbReference>
<comment type="caution">
    <text evidence="16">The sequence shown here is derived from an EMBL/GenBank/DDBJ whole genome shotgun (WGS) entry which is preliminary data.</text>
</comment>
<feature type="compositionally biased region" description="Basic residues" evidence="11">
    <location>
        <begin position="167"/>
        <end position="181"/>
    </location>
</feature>
<dbReference type="PANTHER" id="PTHR42716">
    <property type="entry name" value="L-ASPARTATE OXIDASE"/>
    <property type="match status" value="1"/>
</dbReference>
<comment type="cofactor">
    <cofactor evidence="1 10">
        <name>FAD</name>
        <dbReference type="ChEBI" id="CHEBI:57692"/>
    </cofactor>
</comment>
<proteinExistence type="inferred from homology"/>
<dbReference type="EMBL" id="VEPZ02000276">
    <property type="protein sequence ID" value="KAE8728215.1"/>
    <property type="molecule type" value="Genomic_DNA"/>
</dbReference>
<evidence type="ECO:0000313" key="16">
    <source>
        <dbReference type="EMBL" id="KAE8728215.1"/>
    </source>
</evidence>
<accession>A0A6A3CFZ3</accession>
<feature type="domain" description="Fumarate reductase/succinate dehydrogenase flavoprotein-like C-terminal" evidence="13">
    <location>
        <begin position="979"/>
        <end position="1048"/>
    </location>
</feature>
<feature type="compositionally biased region" description="Polar residues" evidence="11">
    <location>
        <begin position="199"/>
        <end position="212"/>
    </location>
</feature>
<feature type="domain" description="GAG-pre-integrase" evidence="14">
    <location>
        <begin position="315"/>
        <end position="369"/>
    </location>
</feature>
<dbReference type="Pfam" id="PF13976">
    <property type="entry name" value="gag_pre-integrs"/>
    <property type="match status" value="1"/>
</dbReference>
<dbReference type="PANTHER" id="PTHR42716:SF2">
    <property type="entry name" value="L-ASPARTATE OXIDASE, CHLOROPLASTIC"/>
    <property type="match status" value="1"/>
</dbReference>
<dbReference type="InterPro" id="IPR025724">
    <property type="entry name" value="GAG-pre-integrase_dom"/>
</dbReference>
<evidence type="ECO:0000256" key="8">
    <source>
        <dbReference type="ARBA" id="ARBA00023002"/>
    </source>
</evidence>
<evidence type="ECO:0000313" key="17">
    <source>
        <dbReference type="Proteomes" id="UP000436088"/>
    </source>
</evidence>
<gene>
    <name evidence="16" type="ORF">F3Y22_tig00004752pilonHSYRG00002</name>
</gene>
<keyword evidence="17" id="KW-1185">Reference proteome</keyword>
<evidence type="ECO:0000256" key="7">
    <source>
        <dbReference type="ARBA" id="ARBA00022827"/>
    </source>
</evidence>
<keyword evidence="8 10" id="KW-0560">Oxidoreductase</keyword>
<keyword evidence="6 10" id="KW-0662">Pyridine nucleotide biosynthesis</keyword>